<evidence type="ECO:0000256" key="4">
    <source>
        <dbReference type="ARBA" id="ARBA00023136"/>
    </source>
</evidence>
<protein>
    <recommendedName>
        <fullName evidence="9">Major facilitator superfamily (MFS) profile domain-containing protein</fullName>
    </recommendedName>
</protein>
<reference evidence="8" key="1">
    <citation type="journal article" date="2011" name="PLoS Pathog.">
        <title>Comparative genomics yields insights into niche adaptation of plant vascular wilt pathogens.</title>
        <authorList>
            <person name="Klosterman S.J."/>
            <person name="Subbarao K.V."/>
            <person name="Kang S."/>
            <person name="Veronese P."/>
            <person name="Gold S.E."/>
            <person name="Thomma B.P.H.J."/>
            <person name="Chen Z."/>
            <person name="Henrissat B."/>
            <person name="Lee Y.-H."/>
            <person name="Park J."/>
            <person name="Garcia-Pedrajas M.D."/>
            <person name="Barbara D.J."/>
            <person name="Anchieta A."/>
            <person name="de Jonge R."/>
            <person name="Santhanam P."/>
            <person name="Maruthachalam K."/>
            <person name="Atallah Z."/>
            <person name="Amyotte S.G."/>
            <person name="Paz Z."/>
            <person name="Inderbitzin P."/>
            <person name="Hayes R.J."/>
            <person name="Heiman D.I."/>
            <person name="Young S."/>
            <person name="Zeng Q."/>
            <person name="Engels R."/>
            <person name="Galagan J."/>
            <person name="Cuomo C.A."/>
            <person name="Dobinson K.F."/>
            <person name="Ma L.-J."/>
        </authorList>
    </citation>
    <scope>NUCLEOTIDE SEQUENCE [LARGE SCALE GENOMIC DNA]</scope>
    <source>
        <strain evidence="8">VaMs.102 / ATCC MYA-4576 / FGSC 10136</strain>
    </source>
</reference>
<dbReference type="KEGG" id="val:VDBG_08033"/>
<dbReference type="PANTHER" id="PTHR23501">
    <property type="entry name" value="MAJOR FACILITATOR SUPERFAMILY"/>
    <property type="match status" value="1"/>
</dbReference>
<evidence type="ECO:0000256" key="3">
    <source>
        <dbReference type="ARBA" id="ARBA00022989"/>
    </source>
</evidence>
<feature type="transmembrane region" description="Helical" evidence="6">
    <location>
        <begin position="154"/>
        <end position="175"/>
    </location>
</feature>
<accession>C9ST08</accession>
<feature type="region of interest" description="Disordered" evidence="5">
    <location>
        <begin position="1"/>
        <end position="88"/>
    </location>
</feature>
<feature type="compositionally biased region" description="Polar residues" evidence="5">
    <location>
        <begin position="17"/>
        <end position="38"/>
    </location>
</feature>
<keyword evidence="3 6" id="KW-1133">Transmembrane helix</keyword>
<evidence type="ECO:0008006" key="9">
    <source>
        <dbReference type="Google" id="ProtNLM"/>
    </source>
</evidence>
<dbReference type="Gene3D" id="1.20.1250.20">
    <property type="entry name" value="MFS general substrate transporter like domains"/>
    <property type="match status" value="1"/>
</dbReference>
<feature type="transmembrane region" description="Helical" evidence="6">
    <location>
        <begin position="259"/>
        <end position="278"/>
    </location>
</feature>
<feature type="compositionally biased region" description="Low complexity" evidence="5">
    <location>
        <begin position="1"/>
        <end position="15"/>
    </location>
</feature>
<comment type="subcellular location">
    <subcellularLocation>
        <location evidence="1">Membrane</location>
        <topology evidence="1">Multi-pass membrane protein</topology>
    </subcellularLocation>
</comment>
<evidence type="ECO:0000313" key="8">
    <source>
        <dbReference type="Proteomes" id="UP000008698"/>
    </source>
</evidence>
<feature type="transmembrane region" description="Helical" evidence="6">
    <location>
        <begin position="96"/>
        <end position="115"/>
    </location>
</feature>
<evidence type="ECO:0000256" key="2">
    <source>
        <dbReference type="ARBA" id="ARBA00022692"/>
    </source>
</evidence>
<dbReference type="GeneID" id="9529914"/>
<dbReference type="OrthoDB" id="10021397at2759"/>
<keyword evidence="4 6" id="KW-0472">Membrane</keyword>
<dbReference type="RefSeq" id="XP_003001774.1">
    <property type="nucleotide sequence ID" value="XM_003001728.1"/>
</dbReference>
<keyword evidence="2 6" id="KW-0812">Transmembrane</keyword>
<proteinExistence type="predicted"/>
<dbReference type="GO" id="GO:0022857">
    <property type="term" value="F:transmembrane transporter activity"/>
    <property type="evidence" value="ECO:0007669"/>
    <property type="project" value="InterPro"/>
</dbReference>
<evidence type="ECO:0000313" key="7">
    <source>
        <dbReference type="EMBL" id="EEY21923.1"/>
    </source>
</evidence>
<dbReference type="InterPro" id="IPR036259">
    <property type="entry name" value="MFS_trans_sf"/>
</dbReference>
<keyword evidence="8" id="KW-1185">Reference proteome</keyword>
<dbReference type="EMBL" id="DS985224">
    <property type="protein sequence ID" value="EEY21923.1"/>
    <property type="molecule type" value="Genomic_DNA"/>
</dbReference>
<dbReference type="eggNOG" id="KOG0254">
    <property type="taxonomic scope" value="Eukaryota"/>
</dbReference>
<dbReference type="AlphaFoldDB" id="C9ST08"/>
<dbReference type="Proteomes" id="UP000008698">
    <property type="component" value="Unassembled WGS sequence"/>
</dbReference>
<dbReference type="SUPFAM" id="SSF103473">
    <property type="entry name" value="MFS general substrate transporter"/>
    <property type="match status" value="1"/>
</dbReference>
<dbReference type="HOGENOM" id="CLU_947321_0_0_1"/>
<dbReference type="GO" id="GO:0005886">
    <property type="term" value="C:plasma membrane"/>
    <property type="evidence" value="ECO:0007669"/>
    <property type="project" value="TreeGrafter"/>
</dbReference>
<evidence type="ECO:0000256" key="6">
    <source>
        <dbReference type="SAM" id="Phobius"/>
    </source>
</evidence>
<gene>
    <name evidence="7" type="ORF">VDBG_08033</name>
</gene>
<feature type="compositionally biased region" description="Basic and acidic residues" evidence="5">
    <location>
        <begin position="39"/>
        <end position="75"/>
    </location>
</feature>
<dbReference type="InterPro" id="IPR011701">
    <property type="entry name" value="MFS"/>
</dbReference>
<evidence type="ECO:0000256" key="5">
    <source>
        <dbReference type="SAM" id="MobiDB-lite"/>
    </source>
</evidence>
<sequence length="294" mass="31874">MASPPETTPVEVKPTQVHAQPQPQPQLEKSDDTTSTEVPTHDPIDEKASVDRDRAFDEKTLDDGAAEKPVEKSQDEPAADANANGSVEDESIYPKGLKLTLILTSLCLAVFLVALDQTIIAPALGAITAQYNSVGDIGWYGSAYLLTTTALQPLYGAIYKHFNVKIAFLIAIFIFEGRQRRHRCRAHLDRFHHRSCGLLASAQLTGLMDGVRKNVPGIEPRIFINSGADQVRELLERLGREDALGDVLDAYMVGLRDTFYVTLACAAVAFVACAGLEWKSVKKDGKGAAVVAAV</sequence>
<name>C9ST08_VERA1</name>
<dbReference type="Pfam" id="PF07690">
    <property type="entry name" value="MFS_1"/>
    <property type="match status" value="1"/>
</dbReference>
<dbReference type="PANTHER" id="PTHR23501:SF198">
    <property type="entry name" value="AZOLE RESISTANCE PROTEIN 1-RELATED"/>
    <property type="match status" value="1"/>
</dbReference>
<evidence type="ECO:0000256" key="1">
    <source>
        <dbReference type="ARBA" id="ARBA00004141"/>
    </source>
</evidence>
<organism evidence="8">
    <name type="scientific">Verticillium alfalfae (strain VaMs.102 / ATCC MYA-4576 / FGSC 10136)</name>
    <name type="common">Verticillium wilt of alfalfa</name>
    <name type="synonym">Verticillium albo-atrum</name>
    <dbReference type="NCBI Taxonomy" id="526221"/>
    <lineage>
        <taxon>Eukaryota</taxon>
        <taxon>Fungi</taxon>
        <taxon>Dikarya</taxon>
        <taxon>Ascomycota</taxon>
        <taxon>Pezizomycotina</taxon>
        <taxon>Sordariomycetes</taxon>
        <taxon>Hypocreomycetidae</taxon>
        <taxon>Glomerellales</taxon>
        <taxon>Plectosphaerellaceae</taxon>
        <taxon>Verticillium</taxon>
    </lineage>
</organism>